<dbReference type="Gene3D" id="3.40.1050.10">
    <property type="entry name" value="Carbonic anhydrase"/>
    <property type="match status" value="1"/>
</dbReference>
<evidence type="ECO:0000313" key="3">
    <source>
        <dbReference type="Proteomes" id="UP000006867"/>
    </source>
</evidence>
<proteinExistence type="inferred from homology"/>
<protein>
    <submittedName>
        <fullName evidence="2">Carbonic anhydrase</fullName>
    </submittedName>
</protein>
<name>A0ABM5M481_BACA1</name>
<dbReference type="SUPFAM" id="SSF53056">
    <property type="entry name" value="beta-carbonic anhydrase, cab"/>
    <property type="match status" value="1"/>
</dbReference>
<comment type="similarity">
    <text evidence="1">Belongs to the beta-class carbonic anhydrase family.</text>
</comment>
<dbReference type="PANTHER" id="PTHR43175:SF1">
    <property type="entry name" value="CARBONIC ANHYDRASE-LIKE PROTEIN YBCF-RELATED"/>
    <property type="match status" value="1"/>
</dbReference>
<evidence type="ECO:0000256" key="1">
    <source>
        <dbReference type="ARBA" id="ARBA00006217"/>
    </source>
</evidence>
<dbReference type="EMBL" id="CP002207">
    <property type="protein sequence ID" value="ADP34827.1"/>
    <property type="molecule type" value="Genomic_DNA"/>
</dbReference>
<keyword evidence="3" id="KW-1185">Reference proteome</keyword>
<evidence type="ECO:0000313" key="2">
    <source>
        <dbReference type="EMBL" id="ADP34827.1"/>
    </source>
</evidence>
<organism evidence="2 3">
    <name type="scientific">Bacillus atrophaeus (strain 1942)</name>
    <dbReference type="NCBI Taxonomy" id="720555"/>
    <lineage>
        <taxon>Bacteria</taxon>
        <taxon>Bacillati</taxon>
        <taxon>Bacillota</taxon>
        <taxon>Bacilli</taxon>
        <taxon>Bacillales</taxon>
        <taxon>Bacillaceae</taxon>
        <taxon>Bacillus</taxon>
    </lineage>
</organism>
<dbReference type="PANTHER" id="PTHR43175">
    <property type="entry name" value="CARBONIC ANHYDRASE"/>
    <property type="match status" value="1"/>
</dbReference>
<reference evidence="2 3" key="1">
    <citation type="journal article" date="2011" name="Front. Microbiol.">
        <title>Genomic signatures of strain selection and enhancement in Bacillus atrophaeus var. globigii, a historical biowarfare simulant.</title>
        <authorList>
            <person name="Gibbons H.S."/>
            <person name="Broomall S.M."/>
            <person name="McNew L.A."/>
            <person name="Daligault H."/>
            <person name="Chapman C."/>
            <person name="Bruce D."/>
            <person name="Karavis M."/>
            <person name="Krepps M."/>
            <person name="McGregor P.A."/>
            <person name="Hong C."/>
            <person name="Park K.H."/>
            <person name="Akmal A."/>
            <person name="Feldman A."/>
            <person name="Lin J.S."/>
            <person name="Chang W.E."/>
            <person name="Higgs B.W."/>
            <person name="Demirev P."/>
            <person name="Lindquist J."/>
            <person name="Liem A."/>
            <person name="Fochler E."/>
            <person name="Read T.D."/>
            <person name="Tapia R."/>
            <person name="Johnson S."/>
            <person name="Bishop-Lilly K.A."/>
            <person name="Detter C."/>
            <person name="Han C."/>
            <person name="Sozhamannan S."/>
            <person name="Rosenzweig C.N."/>
            <person name="Skowronski E.W."/>
        </authorList>
    </citation>
    <scope>NUCLEOTIDE SEQUENCE [LARGE SCALE GENOMIC DNA]</scope>
    <source>
        <strain evidence="2 3">1942</strain>
    </source>
</reference>
<dbReference type="InterPro" id="IPR036874">
    <property type="entry name" value="Carbonic_anhydrase_sf"/>
</dbReference>
<sequence length="175" mass="19535">MNVNKKVLFLTDIENGLEPILQEVTNTPAENMLTIQSYGAAISHPYEEIMRSVIIAIYQENVEEVFVVGTKDKRTSTGHVLTQLETMKDKIQTLDYLFQNCRPEFSGGTFDEWLNGDENSSDAIEKSVDIIRNHPLVPSYVKVKGLIVNHKDGKSSIVEVPAIKTASSLPDHCLS</sequence>
<gene>
    <name evidence="2" type="ordered locus">BATR1942_19560</name>
</gene>
<accession>A0ABM5M481</accession>
<dbReference type="RefSeq" id="WP_003327886.1">
    <property type="nucleotide sequence ID" value="NC_014639.1"/>
</dbReference>
<dbReference type="InterPro" id="IPR001765">
    <property type="entry name" value="Carbonic_anhydrase"/>
</dbReference>
<dbReference type="Proteomes" id="UP000006867">
    <property type="component" value="Chromosome"/>
</dbReference>